<organism evidence="1 2">
    <name type="scientific">Gimesia aquarii</name>
    <dbReference type="NCBI Taxonomy" id="2527964"/>
    <lineage>
        <taxon>Bacteria</taxon>
        <taxon>Pseudomonadati</taxon>
        <taxon>Planctomycetota</taxon>
        <taxon>Planctomycetia</taxon>
        <taxon>Planctomycetales</taxon>
        <taxon>Planctomycetaceae</taxon>
        <taxon>Gimesia</taxon>
    </lineage>
</organism>
<reference evidence="1 2" key="1">
    <citation type="submission" date="2019-03" db="EMBL/GenBank/DDBJ databases">
        <title>Deep-cultivation of Planctomycetes and their phenomic and genomic characterization uncovers novel biology.</title>
        <authorList>
            <person name="Wiegand S."/>
            <person name="Jogler M."/>
            <person name="Boedeker C."/>
            <person name="Pinto D."/>
            <person name="Vollmers J."/>
            <person name="Rivas-Marin E."/>
            <person name="Kohn T."/>
            <person name="Peeters S.H."/>
            <person name="Heuer A."/>
            <person name="Rast P."/>
            <person name="Oberbeckmann S."/>
            <person name="Bunk B."/>
            <person name="Jeske O."/>
            <person name="Meyerdierks A."/>
            <person name="Storesund J.E."/>
            <person name="Kallscheuer N."/>
            <person name="Luecker S."/>
            <person name="Lage O.M."/>
            <person name="Pohl T."/>
            <person name="Merkel B.J."/>
            <person name="Hornburger P."/>
            <person name="Mueller R.-W."/>
            <person name="Bruemmer F."/>
            <person name="Labrenz M."/>
            <person name="Spormann A.M."/>
            <person name="Op den Camp H."/>
            <person name="Overmann J."/>
            <person name="Amann R."/>
            <person name="Jetten M.S.M."/>
            <person name="Mascher T."/>
            <person name="Medema M.H."/>
            <person name="Devos D.P."/>
            <person name="Kaster A.-K."/>
            <person name="Ovreas L."/>
            <person name="Rohde M."/>
            <person name="Galperin M.Y."/>
            <person name="Jogler C."/>
        </authorList>
    </citation>
    <scope>NUCLEOTIDE SEQUENCE [LARGE SCALE GENOMIC DNA]</scope>
    <source>
        <strain evidence="1 2">V144</strain>
    </source>
</reference>
<dbReference type="EMBL" id="CP037920">
    <property type="protein sequence ID" value="QDT95476.1"/>
    <property type="molecule type" value="Genomic_DNA"/>
</dbReference>
<dbReference type="Gene3D" id="3.40.50.1820">
    <property type="entry name" value="alpha/beta hydrolase"/>
    <property type="match status" value="1"/>
</dbReference>
<evidence type="ECO:0000313" key="2">
    <source>
        <dbReference type="Proteomes" id="UP000318704"/>
    </source>
</evidence>
<evidence type="ECO:0008006" key="3">
    <source>
        <dbReference type="Google" id="ProtNLM"/>
    </source>
</evidence>
<dbReference type="KEGG" id="gaw:V144x_09190"/>
<gene>
    <name evidence="1" type="ORF">V144x_09190</name>
</gene>
<dbReference type="RefSeq" id="WP_144981983.1">
    <property type="nucleotide sequence ID" value="NZ_CP037920.1"/>
</dbReference>
<name>A0A517VR25_9PLAN</name>
<dbReference type="InterPro" id="IPR029058">
    <property type="entry name" value="AB_hydrolase_fold"/>
</dbReference>
<dbReference type="AlphaFoldDB" id="A0A517VR25"/>
<sequence length="260" mass="29586">MTMDYAQRLKWIKYVFNGERVAFTPPLPVDRMSENDNQSNVVVRLPIKHVALFRPEHYEPGYAYPLVIWLHPDGGSEQDLHEIMPQISFRNYLGLSFRAPAVDPAAPTNGYHWPDSHLFVKQFGKHVQNTVRELQKILNIHTGRIYLAGTGTGCSVATKLLIGAPHFYTGAALLNGQFNKSDFRSEAPCNLKGNRILLDQNITHNSKDQFSPQRVTRMWETTGAETHLLNSFQPDLNDKTVLLTFLNRWIMEGISTARLV</sequence>
<accession>A0A517VR25</accession>
<dbReference type="Proteomes" id="UP000318704">
    <property type="component" value="Chromosome"/>
</dbReference>
<proteinExistence type="predicted"/>
<dbReference type="SUPFAM" id="SSF53474">
    <property type="entry name" value="alpha/beta-Hydrolases"/>
    <property type="match status" value="1"/>
</dbReference>
<protein>
    <recommendedName>
        <fullName evidence="3">Phospholipase/Carboxylesterase</fullName>
    </recommendedName>
</protein>
<evidence type="ECO:0000313" key="1">
    <source>
        <dbReference type="EMBL" id="QDT95476.1"/>
    </source>
</evidence>